<gene>
    <name evidence="1" type="ORF">BH720_008710</name>
</gene>
<dbReference type="Proteomes" id="UP000095472">
    <property type="component" value="Chromosome"/>
</dbReference>
<organism evidence="1 2">
    <name type="scientific">Desertifilum tharense IPPAS B-1220</name>
    <dbReference type="NCBI Taxonomy" id="1781255"/>
    <lineage>
        <taxon>Bacteria</taxon>
        <taxon>Bacillati</taxon>
        <taxon>Cyanobacteriota</taxon>
        <taxon>Cyanophyceae</taxon>
        <taxon>Desertifilales</taxon>
        <taxon>Desertifilaceae</taxon>
        <taxon>Desertifilum</taxon>
    </lineage>
</organism>
<reference evidence="1 2" key="1">
    <citation type="journal article" date="2016" name="Genome Announc.">
        <title>Draft Genome Sequence of the Thermotolerant Cyanobacterium Desertifilum sp. IPPAS B-1220.</title>
        <authorList>
            <person name="Mironov K.S."/>
            <person name="Sinetova M.A."/>
            <person name="Bolatkhan K."/>
            <person name="Zayadan B.K."/>
            <person name="Ustinova V.V."/>
            <person name="Kupriyanova E.V."/>
            <person name="Skrypnik A.N."/>
            <person name="Gogoleva N.E."/>
            <person name="Gogolev Y.V."/>
            <person name="Los D.A."/>
        </authorList>
    </citation>
    <scope>NUCLEOTIDE SEQUENCE [LARGE SCALE GENOMIC DNA]</scope>
    <source>
        <strain evidence="1 2">IPPAS B-1220</strain>
    </source>
</reference>
<evidence type="ECO:0000313" key="2">
    <source>
        <dbReference type="Proteomes" id="UP000095472"/>
    </source>
</evidence>
<sequence length="28" mass="3211">MATTGMNTHYRLSRKYRGVPILGDSQTR</sequence>
<accession>A0ACD5H3G2</accession>
<evidence type="ECO:0000313" key="1">
    <source>
        <dbReference type="EMBL" id="XPM67076.1"/>
    </source>
</evidence>
<name>A0ACD5H3G2_9CYAN</name>
<dbReference type="EMBL" id="CP182909">
    <property type="protein sequence ID" value="XPM67076.1"/>
    <property type="molecule type" value="Genomic_DNA"/>
</dbReference>
<proteinExistence type="predicted"/>
<keyword evidence="2" id="KW-1185">Reference proteome</keyword>
<protein>
    <submittedName>
        <fullName evidence="1">Uncharacterized protein</fullName>
    </submittedName>
</protein>